<dbReference type="GO" id="GO:0005634">
    <property type="term" value="C:nucleus"/>
    <property type="evidence" value="ECO:0007669"/>
    <property type="project" value="UniProtKB-SubCell"/>
</dbReference>
<dbReference type="GeneID" id="54358293"/>
<dbReference type="GO" id="GO:0045944">
    <property type="term" value="P:positive regulation of transcription by RNA polymerase II"/>
    <property type="evidence" value="ECO:0007669"/>
    <property type="project" value="UniProtKB-ARBA"/>
</dbReference>
<evidence type="ECO:0000313" key="9">
    <source>
        <dbReference type="Proteomes" id="UP000504637"/>
    </source>
</evidence>
<evidence type="ECO:0000313" key="10">
    <source>
        <dbReference type="RefSeq" id="XP_033457566.1"/>
    </source>
</evidence>
<dbReference type="GO" id="GO:0000978">
    <property type="term" value="F:RNA polymerase II cis-regulatory region sequence-specific DNA binding"/>
    <property type="evidence" value="ECO:0007669"/>
    <property type="project" value="TreeGrafter"/>
</dbReference>
<sequence>CKWDGCAHPQINRKENARSHVQNHLDDRKWKCNPCEKRFTRLHDLKRHALTHTNERPAICPCGKSFARQDALTRH</sequence>
<dbReference type="Pfam" id="PF00096">
    <property type="entry name" value="zf-C2H2"/>
    <property type="match status" value="2"/>
</dbReference>
<dbReference type="PROSITE" id="PS00028">
    <property type="entry name" value="ZINC_FINGER_C2H2_1"/>
    <property type="match status" value="1"/>
</dbReference>
<evidence type="ECO:0000256" key="7">
    <source>
        <dbReference type="PROSITE-ProRule" id="PRU00042"/>
    </source>
</evidence>
<dbReference type="GO" id="GO:0000981">
    <property type="term" value="F:DNA-binding transcription factor activity, RNA polymerase II-specific"/>
    <property type="evidence" value="ECO:0007669"/>
    <property type="project" value="TreeGrafter"/>
</dbReference>
<reference evidence="10" key="3">
    <citation type="submission" date="2025-08" db="UniProtKB">
        <authorList>
            <consortium name="RefSeq"/>
        </authorList>
    </citation>
    <scope>IDENTIFICATION</scope>
    <source>
        <strain evidence="10">CBS 342.82</strain>
    </source>
</reference>
<dbReference type="InterPro" id="IPR036236">
    <property type="entry name" value="Znf_C2H2_sf"/>
</dbReference>
<keyword evidence="6" id="KW-0539">Nucleus</keyword>
<evidence type="ECO:0000256" key="3">
    <source>
        <dbReference type="ARBA" id="ARBA00022737"/>
    </source>
</evidence>
<dbReference type="PANTHER" id="PTHR19818:SF144">
    <property type="entry name" value="METALLOTHIONEIN EXPRESSION ACTIVATOR-RELATED"/>
    <property type="match status" value="1"/>
</dbReference>
<feature type="non-terminal residue" evidence="10">
    <location>
        <position position="75"/>
    </location>
</feature>
<dbReference type="InterPro" id="IPR013087">
    <property type="entry name" value="Znf_C2H2_type"/>
</dbReference>
<accession>A0A6J3LXP7</accession>
<dbReference type="RefSeq" id="XP_033457566.1">
    <property type="nucleotide sequence ID" value="XM_033600493.1"/>
</dbReference>
<keyword evidence="9" id="KW-1185">Reference proteome</keyword>
<evidence type="ECO:0000259" key="8">
    <source>
        <dbReference type="PROSITE" id="PS50157"/>
    </source>
</evidence>
<dbReference type="Gene3D" id="3.30.160.60">
    <property type="entry name" value="Classic Zinc Finger"/>
    <property type="match status" value="2"/>
</dbReference>
<dbReference type="PANTHER" id="PTHR19818">
    <property type="entry name" value="ZINC FINGER PROTEIN ZIC AND GLI"/>
    <property type="match status" value="1"/>
</dbReference>
<gene>
    <name evidence="10" type="ORF">K489DRAFT_303859</name>
</gene>
<dbReference type="Proteomes" id="UP000504637">
    <property type="component" value="Unplaced"/>
</dbReference>
<dbReference type="PROSITE" id="PS50157">
    <property type="entry name" value="ZINC_FINGER_C2H2_2"/>
    <property type="match status" value="1"/>
</dbReference>
<feature type="domain" description="C2H2-type" evidence="8">
    <location>
        <begin position="30"/>
        <end position="57"/>
    </location>
</feature>
<evidence type="ECO:0000256" key="5">
    <source>
        <dbReference type="ARBA" id="ARBA00022833"/>
    </source>
</evidence>
<reference evidence="10" key="1">
    <citation type="submission" date="2020-01" db="EMBL/GenBank/DDBJ databases">
        <authorList>
            <consortium name="DOE Joint Genome Institute"/>
            <person name="Haridas S."/>
            <person name="Albert R."/>
            <person name="Binder M."/>
            <person name="Bloem J."/>
            <person name="Labutti K."/>
            <person name="Salamov A."/>
            <person name="Andreopoulos B."/>
            <person name="Baker S.E."/>
            <person name="Barry K."/>
            <person name="Bills G."/>
            <person name="Bluhm B.H."/>
            <person name="Cannon C."/>
            <person name="Castanera R."/>
            <person name="Culley D.E."/>
            <person name="Daum C."/>
            <person name="Ezra D."/>
            <person name="Gonzalez J.B."/>
            <person name="Henrissat B."/>
            <person name="Kuo A."/>
            <person name="Liang C."/>
            <person name="Lipzen A."/>
            <person name="Lutzoni F."/>
            <person name="Magnuson J."/>
            <person name="Mondo S."/>
            <person name="Nolan M."/>
            <person name="Ohm R."/>
            <person name="Pangilinan J."/>
            <person name="Park H.-J."/>
            <person name="Ramirez L."/>
            <person name="Alfaro M."/>
            <person name="Sun H."/>
            <person name="Tritt A."/>
            <person name="Yoshinaga Y."/>
            <person name="Zwiers L.-H."/>
            <person name="Turgeon B.G."/>
            <person name="Goodwin S.B."/>
            <person name="Spatafora J.W."/>
            <person name="Crous P.W."/>
            <person name="Grigoriev I.V."/>
        </authorList>
    </citation>
    <scope>NUCLEOTIDE SEQUENCE</scope>
    <source>
        <strain evidence="10">CBS 342.82</strain>
    </source>
</reference>
<comment type="subcellular location">
    <subcellularLocation>
        <location evidence="1">Nucleus</location>
    </subcellularLocation>
</comment>
<dbReference type="GO" id="GO:0008270">
    <property type="term" value="F:zinc ion binding"/>
    <property type="evidence" value="ECO:0007669"/>
    <property type="project" value="UniProtKB-KW"/>
</dbReference>
<keyword evidence="4 7" id="KW-0863">Zinc-finger</keyword>
<evidence type="ECO:0000256" key="1">
    <source>
        <dbReference type="ARBA" id="ARBA00004123"/>
    </source>
</evidence>
<proteinExistence type="predicted"/>
<protein>
    <recommendedName>
        <fullName evidence="8">C2H2-type domain-containing protein</fullName>
    </recommendedName>
</protein>
<dbReference type="AlphaFoldDB" id="A0A6J3LXP7"/>
<keyword evidence="2" id="KW-0479">Metal-binding</keyword>
<dbReference type="SUPFAM" id="SSF57667">
    <property type="entry name" value="beta-beta-alpha zinc fingers"/>
    <property type="match status" value="1"/>
</dbReference>
<reference evidence="10" key="2">
    <citation type="submission" date="2020-04" db="EMBL/GenBank/DDBJ databases">
        <authorList>
            <consortium name="NCBI Genome Project"/>
        </authorList>
    </citation>
    <scope>NUCLEOTIDE SEQUENCE</scope>
    <source>
        <strain evidence="10">CBS 342.82</strain>
    </source>
</reference>
<name>A0A6J3LXP7_9PEZI</name>
<organism evidence="10">
    <name type="scientific">Dissoconium aciculare CBS 342.82</name>
    <dbReference type="NCBI Taxonomy" id="1314786"/>
    <lineage>
        <taxon>Eukaryota</taxon>
        <taxon>Fungi</taxon>
        <taxon>Dikarya</taxon>
        <taxon>Ascomycota</taxon>
        <taxon>Pezizomycotina</taxon>
        <taxon>Dothideomycetes</taxon>
        <taxon>Dothideomycetidae</taxon>
        <taxon>Mycosphaerellales</taxon>
        <taxon>Dissoconiaceae</taxon>
        <taxon>Dissoconium</taxon>
    </lineage>
</organism>
<keyword evidence="3" id="KW-0677">Repeat</keyword>
<dbReference type="OrthoDB" id="8117402at2759"/>
<feature type="non-terminal residue" evidence="10">
    <location>
        <position position="1"/>
    </location>
</feature>
<evidence type="ECO:0000256" key="6">
    <source>
        <dbReference type="ARBA" id="ARBA00023242"/>
    </source>
</evidence>
<evidence type="ECO:0000256" key="2">
    <source>
        <dbReference type="ARBA" id="ARBA00022723"/>
    </source>
</evidence>
<dbReference type="FunFam" id="3.30.160.60:FF:000145">
    <property type="entry name" value="Zinc finger protein 574"/>
    <property type="match status" value="1"/>
</dbReference>
<keyword evidence="5" id="KW-0862">Zinc</keyword>
<evidence type="ECO:0000256" key="4">
    <source>
        <dbReference type="ARBA" id="ARBA00022771"/>
    </source>
</evidence>
<dbReference type="InterPro" id="IPR050329">
    <property type="entry name" value="GLI_C2H2-zinc-finger"/>
</dbReference>